<keyword evidence="2" id="KW-1185">Reference proteome</keyword>
<dbReference type="Proteomes" id="UP000291343">
    <property type="component" value="Unassembled WGS sequence"/>
</dbReference>
<dbReference type="AlphaFoldDB" id="A0A482WNJ5"/>
<protein>
    <submittedName>
        <fullName evidence="1">Uncharacterized protein</fullName>
    </submittedName>
</protein>
<proteinExistence type="predicted"/>
<sequence>MTNATCIQATTTLIQEKMQDVGKIYVLNGKKLRKDRESFVGKSVEVKRLAALESSDANCRGVNRVLVFPESSGW</sequence>
<reference evidence="1 2" key="1">
    <citation type="journal article" date="2017" name="Gigascience">
        <title>Genome sequence of the small brown planthopper, Laodelphax striatellus.</title>
        <authorList>
            <person name="Zhu J."/>
            <person name="Jiang F."/>
            <person name="Wang X."/>
            <person name="Yang P."/>
            <person name="Bao Y."/>
            <person name="Zhao W."/>
            <person name="Wang W."/>
            <person name="Lu H."/>
            <person name="Wang Q."/>
            <person name="Cui N."/>
            <person name="Li J."/>
            <person name="Chen X."/>
            <person name="Luo L."/>
            <person name="Yu J."/>
            <person name="Kang L."/>
            <person name="Cui F."/>
        </authorList>
    </citation>
    <scope>NUCLEOTIDE SEQUENCE [LARGE SCALE GENOMIC DNA]</scope>
    <source>
        <strain evidence="1">Lst14</strain>
    </source>
</reference>
<evidence type="ECO:0000313" key="1">
    <source>
        <dbReference type="EMBL" id="RZF35149.1"/>
    </source>
</evidence>
<dbReference type="InParanoid" id="A0A482WNJ5"/>
<dbReference type="EMBL" id="QKKF02029513">
    <property type="protein sequence ID" value="RZF35149.1"/>
    <property type="molecule type" value="Genomic_DNA"/>
</dbReference>
<organism evidence="1 2">
    <name type="scientific">Laodelphax striatellus</name>
    <name type="common">Small brown planthopper</name>
    <name type="synonym">Delphax striatella</name>
    <dbReference type="NCBI Taxonomy" id="195883"/>
    <lineage>
        <taxon>Eukaryota</taxon>
        <taxon>Metazoa</taxon>
        <taxon>Ecdysozoa</taxon>
        <taxon>Arthropoda</taxon>
        <taxon>Hexapoda</taxon>
        <taxon>Insecta</taxon>
        <taxon>Pterygota</taxon>
        <taxon>Neoptera</taxon>
        <taxon>Paraneoptera</taxon>
        <taxon>Hemiptera</taxon>
        <taxon>Auchenorrhyncha</taxon>
        <taxon>Fulgoroidea</taxon>
        <taxon>Delphacidae</taxon>
        <taxon>Criomorphinae</taxon>
        <taxon>Laodelphax</taxon>
    </lineage>
</organism>
<gene>
    <name evidence="1" type="ORF">LSTR_LSTR016571</name>
</gene>
<name>A0A482WNJ5_LAOST</name>
<comment type="caution">
    <text evidence="1">The sequence shown here is derived from an EMBL/GenBank/DDBJ whole genome shotgun (WGS) entry which is preliminary data.</text>
</comment>
<evidence type="ECO:0000313" key="2">
    <source>
        <dbReference type="Proteomes" id="UP000291343"/>
    </source>
</evidence>
<accession>A0A482WNJ5</accession>